<dbReference type="GO" id="GO:0005524">
    <property type="term" value="F:ATP binding"/>
    <property type="evidence" value="ECO:0007669"/>
    <property type="project" value="UniProtKB-KW"/>
</dbReference>
<proteinExistence type="predicted"/>
<keyword evidence="1" id="KW-0436">Ligase</keyword>
<dbReference type="SUPFAM" id="SSF47323">
    <property type="entry name" value="Anticodon-binding domain of a subclass of class I aminoacyl-tRNA synthetases"/>
    <property type="match status" value="1"/>
</dbReference>
<dbReference type="Proteomes" id="UP000265768">
    <property type="component" value="Unassembled WGS sequence"/>
</dbReference>
<dbReference type="GO" id="GO:0006418">
    <property type="term" value="P:tRNA aminoacylation for protein translation"/>
    <property type="evidence" value="ECO:0007669"/>
    <property type="project" value="InterPro"/>
</dbReference>
<accession>A0A3A4BQL0</accession>
<dbReference type="InterPro" id="IPR009080">
    <property type="entry name" value="tRNAsynth_Ia_anticodon-bd"/>
</dbReference>
<dbReference type="EMBL" id="QZEY01000003">
    <property type="protein sequence ID" value="RJL33426.1"/>
    <property type="molecule type" value="Genomic_DNA"/>
</dbReference>
<evidence type="ECO:0000256" key="1">
    <source>
        <dbReference type="ARBA" id="ARBA00022598"/>
    </source>
</evidence>
<reference evidence="4 5" key="1">
    <citation type="submission" date="2018-09" db="EMBL/GenBank/DDBJ databases">
        <title>YIM 75507 draft genome.</title>
        <authorList>
            <person name="Tang S."/>
            <person name="Feng Y."/>
        </authorList>
    </citation>
    <scope>NUCLEOTIDE SEQUENCE [LARGE SCALE GENOMIC DNA]</scope>
    <source>
        <strain evidence="4 5">YIM 75507</strain>
    </source>
</reference>
<protein>
    <submittedName>
        <fullName evidence="4">Uncharacterized protein</fullName>
    </submittedName>
</protein>
<comment type="caution">
    <text evidence="4">The sequence shown here is derived from an EMBL/GenBank/DDBJ whole genome shotgun (WGS) entry which is preliminary data.</text>
</comment>
<evidence type="ECO:0000256" key="2">
    <source>
        <dbReference type="ARBA" id="ARBA00022741"/>
    </source>
</evidence>
<evidence type="ECO:0000256" key="3">
    <source>
        <dbReference type="ARBA" id="ARBA00022840"/>
    </source>
</evidence>
<keyword evidence="5" id="KW-1185">Reference proteome</keyword>
<sequence>MRGPVLRVQLCGDDLRTHVVADIVRRVAERQRLRVVQRQGVKQEEASTLNIRPPEDIGEPGPEAIDVHVGEVDCAEHERVSVWIASGRMRLDNGLAGVVAAGLDPLAVRLDLLRRHYREPAELTWDTLREAQSVLERTRGLVARWAESPSAPLPAERIRPALEALDDDLDTERALRVLFDLEHDGETAPGAKFEAAAYLDQVFALDLTREVGRR</sequence>
<name>A0A3A4BQL0_9ACTN</name>
<gene>
    <name evidence="4" type="ORF">D5H75_11600</name>
</gene>
<evidence type="ECO:0000313" key="4">
    <source>
        <dbReference type="EMBL" id="RJL33426.1"/>
    </source>
</evidence>
<dbReference type="Gene3D" id="1.20.120.1910">
    <property type="entry name" value="Cysteine-tRNA ligase, C-terminal anti-codon recognition domain"/>
    <property type="match status" value="1"/>
</dbReference>
<organism evidence="4 5">
    <name type="scientific">Bailinhaonella thermotolerans</name>
    <dbReference type="NCBI Taxonomy" id="1070861"/>
    <lineage>
        <taxon>Bacteria</taxon>
        <taxon>Bacillati</taxon>
        <taxon>Actinomycetota</taxon>
        <taxon>Actinomycetes</taxon>
        <taxon>Streptosporangiales</taxon>
        <taxon>Streptosporangiaceae</taxon>
        <taxon>Bailinhaonella</taxon>
    </lineage>
</organism>
<evidence type="ECO:0000313" key="5">
    <source>
        <dbReference type="Proteomes" id="UP000265768"/>
    </source>
</evidence>
<keyword evidence="3" id="KW-0067">ATP-binding</keyword>
<dbReference type="AlphaFoldDB" id="A0A3A4BQL0"/>
<keyword evidence="2" id="KW-0547">Nucleotide-binding</keyword>
<dbReference type="GO" id="GO:0004812">
    <property type="term" value="F:aminoacyl-tRNA ligase activity"/>
    <property type="evidence" value="ECO:0007669"/>
    <property type="project" value="InterPro"/>
</dbReference>